<dbReference type="Pfam" id="PF24320">
    <property type="entry name" value="DUF7492"/>
    <property type="match status" value="1"/>
</dbReference>
<evidence type="ECO:0000256" key="1">
    <source>
        <dbReference type="SAM" id="MobiDB-lite"/>
    </source>
</evidence>
<dbReference type="Proteomes" id="UP001157938">
    <property type="component" value="Unassembled WGS sequence"/>
</dbReference>
<dbReference type="InterPro" id="IPR051246">
    <property type="entry name" value="WDR48"/>
</dbReference>
<dbReference type="AlphaFoldDB" id="A0AAV0URP9"/>
<evidence type="ECO:0000313" key="5">
    <source>
        <dbReference type="EMBL" id="CAI5738154.1"/>
    </source>
</evidence>
<evidence type="ECO:0000313" key="4">
    <source>
        <dbReference type="EMBL" id="CAH0488364.1"/>
    </source>
</evidence>
<proteinExistence type="predicted"/>
<dbReference type="PANTHER" id="PTHR19862">
    <property type="entry name" value="WD REPEAT-CONTAINING PROTEIN 48"/>
    <property type="match status" value="1"/>
</dbReference>
<evidence type="ECO:0000256" key="2">
    <source>
        <dbReference type="SAM" id="SignalP"/>
    </source>
</evidence>
<organism evidence="5 7">
    <name type="scientific">Peronospora farinosa</name>
    <dbReference type="NCBI Taxonomy" id="134698"/>
    <lineage>
        <taxon>Eukaryota</taxon>
        <taxon>Sar</taxon>
        <taxon>Stramenopiles</taxon>
        <taxon>Oomycota</taxon>
        <taxon>Peronosporomycetes</taxon>
        <taxon>Peronosporales</taxon>
        <taxon>Peronosporaceae</taxon>
        <taxon>Peronospora</taxon>
    </lineage>
</organism>
<name>A0AAV0URP9_9STRA</name>
<dbReference type="GO" id="GO:0043130">
    <property type="term" value="F:ubiquitin binding"/>
    <property type="evidence" value="ECO:0007669"/>
    <property type="project" value="TreeGrafter"/>
</dbReference>
<feature type="domain" description="DUF7492" evidence="3">
    <location>
        <begin position="59"/>
        <end position="249"/>
    </location>
</feature>
<evidence type="ECO:0000313" key="6">
    <source>
        <dbReference type="Proteomes" id="UP001157938"/>
    </source>
</evidence>
<evidence type="ECO:0000313" key="7">
    <source>
        <dbReference type="Proteomes" id="UP001159659"/>
    </source>
</evidence>
<gene>
    <name evidence="4" type="ORF">PFR001_LOCUS3850</name>
    <name evidence="5" type="ORF">PFR002_LOCUS8589</name>
</gene>
<dbReference type="GO" id="GO:0000724">
    <property type="term" value="P:double-strand break repair via homologous recombination"/>
    <property type="evidence" value="ECO:0007669"/>
    <property type="project" value="TreeGrafter"/>
</dbReference>
<comment type="caution">
    <text evidence="5">The sequence shown here is derived from an EMBL/GenBank/DDBJ whole genome shotgun (WGS) entry which is preliminary data.</text>
</comment>
<dbReference type="Proteomes" id="UP001159659">
    <property type="component" value="Unassembled WGS sequence"/>
</dbReference>
<protein>
    <recommendedName>
        <fullName evidence="3">DUF7492 domain-containing protein</fullName>
    </recommendedName>
</protein>
<feature type="chain" id="PRO_5043617435" description="DUF7492 domain-containing protein" evidence="2">
    <location>
        <begin position="27"/>
        <end position="626"/>
    </location>
</feature>
<feature type="signal peptide" evidence="2">
    <location>
        <begin position="1"/>
        <end position="26"/>
    </location>
</feature>
<keyword evidence="2" id="KW-0732">Signal</keyword>
<dbReference type="PANTHER" id="PTHR19862:SF14">
    <property type="entry name" value="WD REPEAT-CONTAINING PROTEIN 48"/>
    <property type="match status" value="1"/>
</dbReference>
<accession>A0AAV0URP9</accession>
<feature type="compositionally biased region" description="Pro residues" evidence="1">
    <location>
        <begin position="588"/>
        <end position="597"/>
    </location>
</feature>
<reference evidence="5" key="2">
    <citation type="submission" date="2022-12" db="EMBL/GenBank/DDBJ databases">
        <authorList>
            <person name="Webb A."/>
        </authorList>
    </citation>
    <scope>NUCLEOTIDE SEQUENCE</scope>
    <source>
        <strain evidence="5">Pf2</strain>
    </source>
</reference>
<feature type="compositionally biased region" description="Low complexity" evidence="1">
    <location>
        <begin position="501"/>
        <end position="517"/>
    </location>
</feature>
<sequence>MACIVLARTALLSLVLLSLARQFAEGHSWIDCFDTNLTKIYDESASYIFGGAEGNGFCEGYAAGYQGRGRNTIGTDYTYKILKNEVEAGAPICEDVGPNAYTDWCTRMVVPPEVEIHFAYLPNGHIVKDKKAVGTQHGIYWTGQVGTSLTSTHDMIPENLLTGKSVDFDDGNCGETVDIDGNPSGRAGDGKPCIGSFAIPKGTPPGIYKMVWYWKFWLDNLEAYKDPNLARGYFGAAYTSCFEVEVTSGDGGGGGGGTGSTPSDAKAPAEKPGSPDASMAPGSVVAADADPPTSPPLPAATPDLTPPIAEASASKGKDAQDSPPDAPPPEGATPASTNPVPELASTNTPEEATPASTNPVPEPAPTNPPEEATPASTNPVPEPASTDTPEEAKPASTNPVPEPDPTDTPEEAKPAFTNPVPEPAPTNPPEEAKPASTNPVPEPAPTNPPEEAKPASTNPVPEPAPTNTPEEATPASTNPVPEPASTDTPEEAKPASTNPVPESAPTNPPEEATPASTNPVPEADPMDTPEEATPASTNPVPESAPMDTPEEAKPASTNPPEEATPGSTKPVPEAEASASAAQIFKEPPAAPMAPPVVPKSSPEVPALPKSSDRGCRARVRSSVVID</sequence>
<dbReference type="EMBL" id="CANTFK010000985">
    <property type="protein sequence ID" value="CAI5738154.1"/>
    <property type="molecule type" value="Genomic_DNA"/>
</dbReference>
<feature type="compositionally biased region" description="Polar residues" evidence="1">
    <location>
        <begin position="336"/>
        <end position="356"/>
    </location>
</feature>
<dbReference type="PRINTS" id="PR01217">
    <property type="entry name" value="PRICHEXTENSN"/>
</dbReference>
<keyword evidence="6" id="KW-1185">Reference proteome</keyword>
<reference evidence="4 6" key="1">
    <citation type="submission" date="2021-11" db="EMBL/GenBank/DDBJ databases">
        <authorList>
            <person name="Islam A."/>
            <person name="Islam S."/>
            <person name="Flora M.S."/>
            <person name="Rahman M."/>
            <person name="Ziaur R.M."/>
            <person name="Epstein J.H."/>
            <person name="Hassan M."/>
            <person name="Klassen M."/>
            <person name="Woodard K."/>
            <person name="Webb A."/>
            <person name="Webby R.J."/>
            <person name="El Zowalaty M.E."/>
        </authorList>
    </citation>
    <scope>NUCLEOTIDE SEQUENCE [LARGE SCALE GENOMIC DNA]</scope>
    <source>
        <strain evidence="4">Pf1</strain>
    </source>
</reference>
<evidence type="ECO:0000259" key="3">
    <source>
        <dbReference type="Pfam" id="PF24320"/>
    </source>
</evidence>
<feature type="region of interest" description="Disordered" evidence="1">
    <location>
        <begin position="252"/>
        <end position="626"/>
    </location>
</feature>
<dbReference type="InterPro" id="IPR055915">
    <property type="entry name" value="DUF7492"/>
</dbReference>
<dbReference type="EMBL" id="CAKLBC010000805">
    <property type="protein sequence ID" value="CAH0488364.1"/>
    <property type="molecule type" value="Genomic_DNA"/>
</dbReference>